<protein>
    <submittedName>
        <fullName evidence="2">Mycothiol system anti-sigma-R factor</fullName>
    </submittedName>
</protein>
<dbReference type="EMBL" id="JANARS010000004">
    <property type="protein sequence ID" value="MCP3422158.1"/>
    <property type="molecule type" value="Genomic_DNA"/>
</dbReference>
<sequence length="94" mass="10773">MSSHEHDMAEGKDDCVDYIERIVYFIDNELDQADCAVVEMHLRECGPCLERHDLQKAVKQLVARSCSESAPDSLRERVRLQLREVKVQITEGNA</sequence>
<comment type="caution">
    <text evidence="2">The sequence shown here is derived from an EMBL/GenBank/DDBJ whole genome shotgun (WGS) entry which is preliminary data.</text>
</comment>
<reference evidence="2 3" key="1">
    <citation type="submission" date="2022-06" db="EMBL/GenBank/DDBJ databases">
        <authorList>
            <person name="So Y."/>
        </authorList>
    </citation>
    <scope>NUCLEOTIDE SEQUENCE [LARGE SCALE GENOMIC DNA]</scope>
    <source>
        <strain evidence="2 3">STR3</strain>
    </source>
</reference>
<dbReference type="InterPro" id="IPR027383">
    <property type="entry name" value="Znf_put"/>
</dbReference>
<accession>A0ABT1KWL2</accession>
<dbReference type="InterPro" id="IPR024020">
    <property type="entry name" value="Anit_sigma_mycothiol_RsrA"/>
</dbReference>
<feature type="domain" description="Putative zinc-finger" evidence="1">
    <location>
        <begin position="15"/>
        <end position="48"/>
    </location>
</feature>
<name>A0ABT1KWL2_9ACTN</name>
<dbReference type="NCBIfam" id="TIGR03988">
    <property type="entry name" value="antisig_RsrA"/>
    <property type="match status" value="1"/>
</dbReference>
<dbReference type="Pfam" id="PF13490">
    <property type="entry name" value="zf-HC2"/>
    <property type="match status" value="1"/>
</dbReference>
<dbReference type="Proteomes" id="UP001204524">
    <property type="component" value="Unassembled WGS sequence"/>
</dbReference>
<keyword evidence="3" id="KW-1185">Reference proteome</keyword>
<evidence type="ECO:0000259" key="1">
    <source>
        <dbReference type="Pfam" id="PF13490"/>
    </source>
</evidence>
<gene>
    <name evidence="2" type="primary">rsrA</name>
    <name evidence="2" type="ORF">NCI01_10155</name>
</gene>
<dbReference type="RefSeq" id="WP_254181366.1">
    <property type="nucleotide sequence ID" value="NZ_JANARS010000004.1"/>
</dbReference>
<evidence type="ECO:0000313" key="2">
    <source>
        <dbReference type="EMBL" id="MCP3422158.1"/>
    </source>
</evidence>
<proteinExistence type="predicted"/>
<evidence type="ECO:0000313" key="3">
    <source>
        <dbReference type="Proteomes" id="UP001204524"/>
    </source>
</evidence>
<organism evidence="2 3">
    <name type="scientific">Nocardioides pinisoli</name>
    <dbReference type="NCBI Taxonomy" id="2950279"/>
    <lineage>
        <taxon>Bacteria</taxon>
        <taxon>Bacillati</taxon>
        <taxon>Actinomycetota</taxon>
        <taxon>Actinomycetes</taxon>
        <taxon>Propionibacteriales</taxon>
        <taxon>Nocardioidaceae</taxon>
        <taxon>Nocardioides</taxon>
    </lineage>
</organism>